<evidence type="ECO:0000313" key="2">
    <source>
        <dbReference type="Proteomes" id="UP000325811"/>
    </source>
</evidence>
<proteinExistence type="predicted"/>
<reference evidence="1 2" key="1">
    <citation type="submission" date="2019-08" db="EMBL/GenBank/DDBJ databases">
        <authorList>
            <person name="Herpell B J."/>
        </authorList>
    </citation>
    <scope>NUCLEOTIDE SEQUENCE [LARGE SCALE GENOMIC DNA]</scope>
    <source>
        <strain evidence="2">Msb3</strain>
    </source>
</reference>
<dbReference type="AlphaFoldDB" id="A0A5Q4ZJI5"/>
<evidence type="ECO:0000313" key="1">
    <source>
        <dbReference type="EMBL" id="VVD27588.1"/>
    </source>
</evidence>
<dbReference type="Proteomes" id="UP000325811">
    <property type="component" value="Chromosome I"/>
</dbReference>
<name>A0A5Q4ZJI5_9BURK</name>
<keyword evidence="2" id="KW-1185">Reference proteome</keyword>
<sequence>MGLGTQEASEWPETEIGAFQEAIWKHALSGRDVGTRHLEPRAMRFGQCFAGRQTNERNAAASVLAAATGIRLSEASAFLGHRSSEVAASYLRVTLDKTSGAVQDGRKSDRQELQQWLSRAMFEAEPALDIQNPYLGPVALNRQQGTSEASPLTRVYADMGRTDALLAHLASLDAQLTKDK</sequence>
<dbReference type="KEGG" id="pdio:PDMSB3_1126"/>
<accession>A0A5Q4ZJI5</accession>
<organism evidence="1 2">
    <name type="scientific">Paraburkholderia dioscoreae</name>
    <dbReference type="NCBI Taxonomy" id="2604047"/>
    <lineage>
        <taxon>Bacteria</taxon>
        <taxon>Pseudomonadati</taxon>
        <taxon>Pseudomonadota</taxon>
        <taxon>Betaproteobacteria</taxon>
        <taxon>Burkholderiales</taxon>
        <taxon>Burkholderiaceae</taxon>
        <taxon>Paraburkholderia</taxon>
    </lineage>
</organism>
<protein>
    <submittedName>
        <fullName evidence="1">Uncharacterized protein</fullName>
    </submittedName>
</protein>
<gene>
    <name evidence="1" type="ORF">PDMSB3_1126</name>
</gene>
<dbReference type="RefSeq" id="WP_165185306.1">
    <property type="nucleotide sequence ID" value="NZ_LR699553.1"/>
</dbReference>
<dbReference type="EMBL" id="LR699553">
    <property type="protein sequence ID" value="VVD27588.1"/>
    <property type="molecule type" value="Genomic_DNA"/>
</dbReference>